<reference evidence="8" key="1">
    <citation type="journal article" date="2018" name="PLoS Negl. Trop. Dis.">
        <title>Sialome diversity of ticks revealed by RNAseq of single tick salivary glands.</title>
        <authorList>
            <person name="Perner J."/>
            <person name="Kropackova S."/>
            <person name="Kopacek P."/>
            <person name="Ribeiro J.M."/>
        </authorList>
    </citation>
    <scope>NUCLEOTIDE SEQUENCE</scope>
    <source>
        <strain evidence="8">Siblings of single egg batch collected in Ceske Budejovice</strain>
        <tissue evidence="8">Salivary glands</tissue>
    </source>
</reference>
<feature type="transmembrane region" description="Helical" evidence="6">
    <location>
        <begin position="178"/>
        <end position="199"/>
    </location>
</feature>
<sequence length="296" mass="33463">MAPRHNLAVTVAFHVVCLAAVAVPVLVFFAAGRPFKRGFFCDDESLMYPFRESTVTSNMLYLFGTFIPVITMVVLEMVRGYTQVPETIATSSRPFLRWRVAPVLQVLYIMVGVFAFGAASSQLVTDIAKYTIGRLRPHFFDLCQVANLEQLCKDPHAYVEDFQCKASISDHLRKEMRLSFMSGHSSFSAFTMLYTVLYLQARMPWRSTLARAGRAVIQMALLCLAWYTALSRISDYKHHWSDVLAGAFQGYLAAILVVRWTGEHVFFKTGGTERFAACSLSELEEMRGLKCLRVMD</sequence>
<evidence type="ECO:0000256" key="2">
    <source>
        <dbReference type="ARBA" id="ARBA00008816"/>
    </source>
</evidence>
<evidence type="ECO:0000256" key="4">
    <source>
        <dbReference type="ARBA" id="ARBA00022989"/>
    </source>
</evidence>
<dbReference type="CDD" id="cd03384">
    <property type="entry name" value="PAP2_wunen"/>
    <property type="match status" value="1"/>
</dbReference>
<feature type="domain" description="Phosphatidic acid phosphatase type 2/haloperoxidase" evidence="7">
    <location>
        <begin position="111"/>
        <end position="258"/>
    </location>
</feature>
<dbReference type="SMART" id="SM00014">
    <property type="entry name" value="acidPPc"/>
    <property type="match status" value="1"/>
</dbReference>
<keyword evidence="3 6" id="KW-0812">Transmembrane</keyword>
<dbReference type="AlphaFoldDB" id="A0A147BHK2"/>
<dbReference type="Pfam" id="PF01569">
    <property type="entry name" value="PAP2"/>
    <property type="match status" value="1"/>
</dbReference>
<feature type="transmembrane region" description="Helical" evidence="6">
    <location>
        <begin position="59"/>
        <end position="78"/>
    </location>
</feature>
<dbReference type="SUPFAM" id="SSF48317">
    <property type="entry name" value="Acid phosphatase/Vanadium-dependent haloperoxidase"/>
    <property type="match status" value="1"/>
</dbReference>
<evidence type="ECO:0000256" key="6">
    <source>
        <dbReference type="SAM" id="Phobius"/>
    </source>
</evidence>
<dbReference type="InterPro" id="IPR043216">
    <property type="entry name" value="PAP-like"/>
</dbReference>
<keyword evidence="4 6" id="KW-1133">Transmembrane helix</keyword>
<dbReference type="GO" id="GO:0005886">
    <property type="term" value="C:plasma membrane"/>
    <property type="evidence" value="ECO:0007669"/>
    <property type="project" value="TreeGrafter"/>
</dbReference>
<dbReference type="EMBL" id="GEGO01005125">
    <property type="protein sequence ID" value="JAR90279.1"/>
    <property type="molecule type" value="Transcribed_RNA"/>
</dbReference>
<keyword evidence="5 6" id="KW-0472">Membrane</keyword>
<name>A0A147BHK2_IXORI</name>
<evidence type="ECO:0000256" key="1">
    <source>
        <dbReference type="ARBA" id="ARBA00004141"/>
    </source>
</evidence>
<dbReference type="GO" id="GO:0046839">
    <property type="term" value="P:phospholipid dephosphorylation"/>
    <property type="evidence" value="ECO:0007669"/>
    <property type="project" value="TreeGrafter"/>
</dbReference>
<feature type="transmembrane region" description="Helical" evidence="6">
    <location>
        <begin position="211"/>
        <end position="228"/>
    </location>
</feature>
<feature type="transmembrane region" description="Helical" evidence="6">
    <location>
        <begin position="7"/>
        <end position="30"/>
    </location>
</feature>
<evidence type="ECO:0000259" key="7">
    <source>
        <dbReference type="SMART" id="SM00014"/>
    </source>
</evidence>
<dbReference type="GO" id="GO:0006644">
    <property type="term" value="P:phospholipid metabolic process"/>
    <property type="evidence" value="ECO:0007669"/>
    <property type="project" value="InterPro"/>
</dbReference>
<dbReference type="Gene3D" id="1.20.144.10">
    <property type="entry name" value="Phosphatidic acid phosphatase type 2/haloperoxidase"/>
    <property type="match status" value="1"/>
</dbReference>
<protein>
    <submittedName>
        <fullName evidence="8">Putative lipid phosphate phosphatase</fullName>
    </submittedName>
</protein>
<feature type="transmembrane region" description="Helical" evidence="6">
    <location>
        <begin position="240"/>
        <end position="258"/>
    </location>
</feature>
<dbReference type="InterPro" id="IPR000326">
    <property type="entry name" value="PAP2/HPO"/>
</dbReference>
<dbReference type="PANTHER" id="PTHR10165:SF103">
    <property type="entry name" value="PHOSPHOLIPID PHOSPHATASE HOMOLOG 1.2 HOMOLOG"/>
    <property type="match status" value="1"/>
</dbReference>
<comment type="subcellular location">
    <subcellularLocation>
        <location evidence="1">Membrane</location>
        <topology evidence="1">Multi-pass membrane protein</topology>
    </subcellularLocation>
</comment>
<proteinExistence type="inferred from homology"/>
<evidence type="ECO:0000256" key="5">
    <source>
        <dbReference type="ARBA" id="ARBA00023136"/>
    </source>
</evidence>
<evidence type="ECO:0000256" key="3">
    <source>
        <dbReference type="ARBA" id="ARBA00022692"/>
    </source>
</evidence>
<evidence type="ECO:0000313" key="8">
    <source>
        <dbReference type="EMBL" id="JAR90279.1"/>
    </source>
</evidence>
<dbReference type="InterPro" id="IPR036938">
    <property type="entry name" value="PAP2/HPO_sf"/>
</dbReference>
<dbReference type="GO" id="GO:0008195">
    <property type="term" value="F:phosphatidate phosphatase activity"/>
    <property type="evidence" value="ECO:0007669"/>
    <property type="project" value="TreeGrafter"/>
</dbReference>
<comment type="similarity">
    <text evidence="2">Belongs to the PA-phosphatase related phosphoesterase family.</text>
</comment>
<organism evidence="8">
    <name type="scientific">Ixodes ricinus</name>
    <name type="common">Common tick</name>
    <name type="synonym">Acarus ricinus</name>
    <dbReference type="NCBI Taxonomy" id="34613"/>
    <lineage>
        <taxon>Eukaryota</taxon>
        <taxon>Metazoa</taxon>
        <taxon>Ecdysozoa</taxon>
        <taxon>Arthropoda</taxon>
        <taxon>Chelicerata</taxon>
        <taxon>Arachnida</taxon>
        <taxon>Acari</taxon>
        <taxon>Parasitiformes</taxon>
        <taxon>Ixodida</taxon>
        <taxon>Ixodoidea</taxon>
        <taxon>Ixodidae</taxon>
        <taxon>Ixodinae</taxon>
        <taxon>Ixodes</taxon>
    </lineage>
</organism>
<accession>A0A147BHK2</accession>
<dbReference type="PANTHER" id="PTHR10165">
    <property type="entry name" value="LIPID PHOSPHATE PHOSPHATASE"/>
    <property type="match status" value="1"/>
</dbReference>
<feature type="transmembrane region" description="Helical" evidence="6">
    <location>
        <begin position="98"/>
        <end position="119"/>
    </location>
</feature>
<dbReference type="GO" id="GO:0007165">
    <property type="term" value="P:signal transduction"/>
    <property type="evidence" value="ECO:0007669"/>
    <property type="project" value="TreeGrafter"/>
</dbReference>